<dbReference type="PANTHER" id="PTHR10801:SF10">
    <property type="entry name" value="FAD BINDING DOMAIN PROTEIN (AFU_ORTHOLOGUE AFUA_6G14300)"/>
    <property type="match status" value="1"/>
</dbReference>
<evidence type="ECO:0000256" key="3">
    <source>
        <dbReference type="ARBA" id="ARBA00022692"/>
    </source>
</evidence>
<evidence type="ECO:0000256" key="5">
    <source>
        <dbReference type="ARBA" id="ARBA00023136"/>
    </source>
</evidence>
<keyword evidence="3" id="KW-0812">Transmembrane</keyword>
<dbReference type="OrthoDB" id="415825at2759"/>
<evidence type="ECO:0000256" key="1">
    <source>
        <dbReference type="ARBA" id="ARBA00004167"/>
    </source>
</evidence>
<dbReference type="EC" id="1.3.1.72" evidence="2"/>
<dbReference type="HOGENOM" id="CLU_025883_0_0_1"/>
<keyword evidence="5" id="KW-0472">Membrane</keyword>
<feature type="domain" description="FAD-binding PCMH-type" evidence="6">
    <location>
        <begin position="1"/>
        <end position="165"/>
    </location>
</feature>
<evidence type="ECO:0000313" key="8">
    <source>
        <dbReference type="Proteomes" id="UP000016922"/>
    </source>
</evidence>
<dbReference type="InterPro" id="IPR016169">
    <property type="entry name" value="FAD-bd_PCMH_sub2"/>
</dbReference>
<dbReference type="PANTHER" id="PTHR10801">
    <property type="entry name" value="24-DEHYDROCHOLESTEROL REDUCTASE"/>
    <property type="match status" value="1"/>
</dbReference>
<dbReference type="Pfam" id="PF01565">
    <property type="entry name" value="FAD_binding_4"/>
    <property type="match status" value="1"/>
</dbReference>
<dbReference type="AlphaFoldDB" id="S3CME7"/>
<accession>S3CME7</accession>
<dbReference type="STRING" id="1116229.S3CME7"/>
<dbReference type="RefSeq" id="XP_008087698.1">
    <property type="nucleotide sequence ID" value="XM_008089507.1"/>
</dbReference>
<proteinExistence type="predicted"/>
<dbReference type="GeneID" id="19461349"/>
<dbReference type="InterPro" id="IPR040165">
    <property type="entry name" value="Diminuto-like"/>
</dbReference>
<dbReference type="GO" id="GO:0008202">
    <property type="term" value="P:steroid metabolic process"/>
    <property type="evidence" value="ECO:0007669"/>
    <property type="project" value="TreeGrafter"/>
</dbReference>
<dbReference type="InterPro" id="IPR036318">
    <property type="entry name" value="FAD-bd_PCMH-like_sf"/>
</dbReference>
<reference evidence="7 8" key="1">
    <citation type="journal article" date="2013" name="BMC Genomics">
        <title>Genomics-driven discovery of the pneumocandin biosynthetic gene cluster in the fungus Glarea lozoyensis.</title>
        <authorList>
            <person name="Chen L."/>
            <person name="Yue Q."/>
            <person name="Zhang X."/>
            <person name="Xiang M."/>
            <person name="Wang C."/>
            <person name="Li S."/>
            <person name="Che Y."/>
            <person name="Ortiz-Lopez F.J."/>
            <person name="Bills G.F."/>
            <person name="Liu X."/>
            <person name="An Z."/>
        </authorList>
    </citation>
    <scope>NUCLEOTIDE SEQUENCE [LARGE SCALE GENOMIC DNA]</scope>
    <source>
        <strain evidence="8">ATCC 20868 / MF5171</strain>
    </source>
</reference>
<dbReference type="Gene3D" id="3.30.465.10">
    <property type="match status" value="1"/>
</dbReference>
<dbReference type="SUPFAM" id="SSF56176">
    <property type="entry name" value="FAD-binding/transporter-associated domain-like"/>
    <property type="match status" value="1"/>
</dbReference>
<dbReference type="eggNOG" id="KOG1262">
    <property type="taxonomic scope" value="Eukaryota"/>
</dbReference>
<organism evidence="7 8">
    <name type="scientific">Glarea lozoyensis (strain ATCC 20868 / MF5171)</name>
    <dbReference type="NCBI Taxonomy" id="1116229"/>
    <lineage>
        <taxon>Eukaryota</taxon>
        <taxon>Fungi</taxon>
        <taxon>Dikarya</taxon>
        <taxon>Ascomycota</taxon>
        <taxon>Pezizomycotina</taxon>
        <taxon>Leotiomycetes</taxon>
        <taxon>Helotiales</taxon>
        <taxon>Helotiaceae</taxon>
        <taxon>Glarea</taxon>
    </lineage>
</organism>
<keyword evidence="4" id="KW-1133">Transmembrane helix</keyword>
<evidence type="ECO:0000256" key="2">
    <source>
        <dbReference type="ARBA" id="ARBA00012405"/>
    </source>
</evidence>
<evidence type="ECO:0000313" key="7">
    <source>
        <dbReference type="EMBL" id="EPE26379.1"/>
    </source>
</evidence>
<dbReference type="KEGG" id="glz:GLAREA_02291"/>
<protein>
    <recommendedName>
        <fullName evidence="2">Delta(24)-sterol reductase</fullName>
        <ecNumber evidence="2">1.3.1.72</ecNumber>
    </recommendedName>
</protein>
<dbReference type="GO" id="GO:0016020">
    <property type="term" value="C:membrane"/>
    <property type="evidence" value="ECO:0007669"/>
    <property type="project" value="UniProtKB-SubCell"/>
</dbReference>
<sequence length="513" mass="58267">MSEHERKVQEIASDIKSFYHRKEPYRIFHGSTNSTRPAPRDRVIDISALNTILSIDTKTQTVILEPNVPMDTLVRATLEHGLIPPVVMEFPGITVGGGFAGSAGESSSFKFGYFDQSIISIEMVLANGEIVTASKTERPDLFKCAAGSLGTLGTVTQLEVQLIKAKNYVKTTYNRCHNVRDTIESVQREIDNPEHDYVDGIILSSTHGVVITGQLTDKTPKDAVVCKFSRPWDPWYYLHVKERTISEGLSIKLEYVPISDYLFRYDRGGFWVGAAAFKYFGFVPFNRLTRWLLDDFMHTRMLYRALHGGKMYTQQITQDLSLPYSTAEKFIEYTAEEFGIWPLWLCPLGAVNPPTFHPTTTLPGPDNSAKPMLNIGLWGAASTDIKTFVAQNRRSESKLTQLGGRKVLYSQTFYTEEEFWDLYDKDAYQDLRNAYSATTLPTVYDKVKTDVAGLLEKRTSLFERITTSWPLAGFIGIFHAIRSEDYLLHRDSLWMHIRKKFRQSSSGRFSGRS</sequence>
<dbReference type="GO" id="GO:0000246">
    <property type="term" value="F:Delta24(24-1) sterol reductase activity"/>
    <property type="evidence" value="ECO:0007669"/>
    <property type="project" value="TreeGrafter"/>
</dbReference>
<dbReference type="EMBL" id="KE145371">
    <property type="protein sequence ID" value="EPE26379.1"/>
    <property type="molecule type" value="Genomic_DNA"/>
</dbReference>
<keyword evidence="8" id="KW-1185">Reference proteome</keyword>
<dbReference type="InterPro" id="IPR016166">
    <property type="entry name" value="FAD-bd_PCMH"/>
</dbReference>
<name>S3CME7_GLAL2</name>
<dbReference type="Proteomes" id="UP000016922">
    <property type="component" value="Unassembled WGS sequence"/>
</dbReference>
<dbReference type="GO" id="GO:0005737">
    <property type="term" value="C:cytoplasm"/>
    <property type="evidence" value="ECO:0007669"/>
    <property type="project" value="TreeGrafter"/>
</dbReference>
<evidence type="ECO:0000259" key="6">
    <source>
        <dbReference type="PROSITE" id="PS51387"/>
    </source>
</evidence>
<dbReference type="PROSITE" id="PS51387">
    <property type="entry name" value="FAD_PCMH"/>
    <property type="match status" value="1"/>
</dbReference>
<dbReference type="GO" id="GO:0050614">
    <property type="term" value="F:Delta24-sterol reductase activity"/>
    <property type="evidence" value="ECO:0007669"/>
    <property type="project" value="UniProtKB-EC"/>
</dbReference>
<gene>
    <name evidence="7" type="ORF">GLAREA_02291</name>
</gene>
<comment type="subcellular location">
    <subcellularLocation>
        <location evidence="1">Membrane</location>
        <topology evidence="1">Single-pass membrane protein</topology>
    </subcellularLocation>
</comment>
<dbReference type="OMA" id="NETINFV"/>
<dbReference type="GO" id="GO:0071949">
    <property type="term" value="F:FAD binding"/>
    <property type="evidence" value="ECO:0007669"/>
    <property type="project" value="InterPro"/>
</dbReference>
<evidence type="ECO:0000256" key="4">
    <source>
        <dbReference type="ARBA" id="ARBA00022989"/>
    </source>
</evidence>
<dbReference type="InterPro" id="IPR006094">
    <property type="entry name" value="Oxid_FAD_bind_N"/>
</dbReference>